<evidence type="ECO:0000256" key="7">
    <source>
        <dbReference type="ARBA" id="ARBA00023136"/>
    </source>
</evidence>
<feature type="domain" description="DUF676" evidence="8">
    <location>
        <begin position="109"/>
        <end position="239"/>
    </location>
</feature>
<accession>A0A8T9C7L0</accession>
<dbReference type="InterPro" id="IPR029058">
    <property type="entry name" value="AB_hydrolase_fold"/>
</dbReference>
<dbReference type="PANTHER" id="PTHR48182">
    <property type="entry name" value="PROTEIN SERAC1"/>
    <property type="match status" value="1"/>
</dbReference>
<dbReference type="GO" id="GO:0016020">
    <property type="term" value="C:membrane"/>
    <property type="evidence" value="ECO:0007669"/>
    <property type="project" value="UniProtKB-SubCell"/>
</dbReference>
<keyword evidence="7" id="KW-0472">Membrane</keyword>
<keyword evidence="5" id="KW-0256">Endoplasmic reticulum</keyword>
<comment type="subcellular location">
    <subcellularLocation>
        <location evidence="2">Endoplasmic reticulum</location>
    </subcellularLocation>
    <subcellularLocation>
        <location evidence="3">Membrane</location>
    </subcellularLocation>
    <subcellularLocation>
        <location evidence="1">Mitochondrion</location>
    </subcellularLocation>
</comment>
<dbReference type="AlphaFoldDB" id="A0A8T9C7L0"/>
<name>A0A8T9C7L0_9HELO</name>
<dbReference type="InterPro" id="IPR007751">
    <property type="entry name" value="DUF676_lipase-like"/>
</dbReference>
<dbReference type="EMBL" id="QGMK01000688">
    <property type="protein sequence ID" value="TVY80417.1"/>
    <property type="molecule type" value="Genomic_DNA"/>
</dbReference>
<evidence type="ECO:0000256" key="6">
    <source>
        <dbReference type="ARBA" id="ARBA00023128"/>
    </source>
</evidence>
<dbReference type="SUPFAM" id="SSF53474">
    <property type="entry name" value="alpha/beta-Hydrolases"/>
    <property type="match status" value="1"/>
</dbReference>
<gene>
    <name evidence="9" type="primary">SERAC1_0</name>
    <name evidence="9" type="ORF">LSUE1_G007110</name>
</gene>
<evidence type="ECO:0000256" key="2">
    <source>
        <dbReference type="ARBA" id="ARBA00004240"/>
    </source>
</evidence>
<dbReference type="OrthoDB" id="5086500at2759"/>
<feature type="non-terminal residue" evidence="9">
    <location>
        <position position="1"/>
    </location>
</feature>
<keyword evidence="10" id="KW-1185">Reference proteome</keyword>
<evidence type="ECO:0000256" key="4">
    <source>
        <dbReference type="ARBA" id="ARBA00007920"/>
    </source>
</evidence>
<sequence length="368" mass="40610">MSASRDERPKKARTISFKNLATVTSGWSRKSGIRASTTATLVETPSDHVHDIPAATPKNSGTVASSTDTIPLRSKTALAKTSELEIPYHLGLRALHPASDTPTCPVDIIALHGINGNARTTWTHQHEKTKRKEFWLQDYLPLEFPGARIYTFGYDARVFFSLGTGDIGSFATSLLEDVRNVRTKREEQRRPIIFIAHSMGGLVVKKALTVARNDPARFGNIVESTSAIFFMATPHRGSDHAATLGAIAKIVNFPFAKSLINRLTGEIREDLILGLKKDGPGIRQIATDFSALTDGSIRFFSFIEMNKTKPLKRKIVDEVTGKMDVAPETVIYMDGKDHKSIVRFESRQCPSYLKVVANMREAVNAATD</sequence>
<comment type="similarity">
    <text evidence="4">Belongs to the putative lipase ROG1 family.</text>
</comment>
<dbReference type="Gene3D" id="3.40.50.1820">
    <property type="entry name" value="alpha/beta hydrolase"/>
    <property type="match status" value="1"/>
</dbReference>
<evidence type="ECO:0000256" key="5">
    <source>
        <dbReference type="ARBA" id="ARBA00022824"/>
    </source>
</evidence>
<keyword evidence="6" id="KW-0496">Mitochondrion</keyword>
<organism evidence="9 10">
    <name type="scientific">Lachnellula suecica</name>
    <dbReference type="NCBI Taxonomy" id="602035"/>
    <lineage>
        <taxon>Eukaryota</taxon>
        <taxon>Fungi</taxon>
        <taxon>Dikarya</taxon>
        <taxon>Ascomycota</taxon>
        <taxon>Pezizomycotina</taxon>
        <taxon>Leotiomycetes</taxon>
        <taxon>Helotiales</taxon>
        <taxon>Lachnaceae</taxon>
        <taxon>Lachnellula</taxon>
    </lineage>
</organism>
<evidence type="ECO:0000313" key="9">
    <source>
        <dbReference type="EMBL" id="TVY80417.1"/>
    </source>
</evidence>
<dbReference type="InterPro" id="IPR052374">
    <property type="entry name" value="SERAC1"/>
</dbReference>
<dbReference type="GO" id="GO:0005739">
    <property type="term" value="C:mitochondrion"/>
    <property type="evidence" value="ECO:0007669"/>
    <property type="project" value="UniProtKB-SubCell"/>
</dbReference>
<protein>
    <submittedName>
        <fullName evidence="9">Protein SERAC1</fullName>
    </submittedName>
</protein>
<proteinExistence type="inferred from homology"/>
<dbReference type="Proteomes" id="UP000469558">
    <property type="component" value="Unassembled WGS sequence"/>
</dbReference>
<evidence type="ECO:0000256" key="1">
    <source>
        <dbReference type="ARBA" id="ARBA00004173"/>
    </source>
</evidence>
<reference evidence="9 10" key="1">
    <citation type="submission" date="2018-05" db="EMBL/GenBank/DDBJ databases">
        <title>Genome sequencing and assembly of the regulated plant pathogen Lachnellula willkommii and related sister species for the development of diagnostic species identification markers.</title>
        <authorList>
            <person name="Giroux E."/>
            <person name="Bilodeau G."/>
        </authorList>
    </citation>
    <scope>NUCLEOTIDE SEQUENCE [LARGE SCALE GENOMIC DNA]</scope>
    <source>
        <strain evidence="9 10">CBS 268.59</strain>
    </source>
</reference>
<dbReference type="Pfam" id="PF05057">
    <property type="entry name" value="DUF676"/>
    <property type="match status" value="1"/>
</dbReference>
<evidence type="ECO:0000256" key="3">
    <source>
        <dbReference type="ARBA" id="ARBA00004370"/>
    </source>
</evidence>
<evidence type="ECO:0000259" key="8">
    <source>
        <dbReference type="Pfam" id="PF05057"/>
    </source>
</evidence>
<dbReference type="PANTHER" id="PTHR48182:SF2">
    <property type="entry name" value="PROTEIN SERAC1"/>
    <property type="match status" value="1"/>
</dbReference>
<dbReference type="GO" id="GO:0005783">
    <property type="term" value="C:endoplasmic reticulum"/>
    <property type="evidence" value="ECO:0007669"/>
    <property type="project" value="UniProtKB-SubCell"/>
</dbReference>
<evidence type="ECO:0000313" key="10">
    <source>
        <dbReference type="Proteomes" id="UP000469558"/>
    </source>
</evidence>
<comment type="caution">
    <text evidence="9">The sequence shown here is derived from an EMBL/GenBank/DDBJ whole genome shotgun (WGS) entry which is preliminary data.</text>
</comment>